<evidence type="ECO:0000313" key="2">
    <source>
        <dbReference type="EMBL" id="KKL97389.1"/>
    </source>
</evidence>
<evidence type="ECO:0000256" key="1">
    <source>
        <dbReference type="SAM" id="Phobius"/>
    </source>
</evidence>
<comment type="caution">
    <text evidence="2">The sequence shown here is derived from an EMBL/GenBank/DDBJ whole genome shotgun (WGS) entry which is preliminary data.</text>
</comment>
<keyword evidence="1" id="KW-0812">Transmembrane</keyword>
<feature type="transmembrane region" description="Helical" evidence="1">
    <location>
        <begin position="261"/>
        <end position="278"/>
    </location>
</feature>
<proteinExistence type="predicted"/>
<feature type="transmembrane region" description="Helical" evidence="1">
    <location>
        <begin position="20"/>
        <end position="38"/>
    </location>
</feature>
<accession>A0A0F9GEY8</accession>
<keyword evidence="1" id="KW-1133">Transmembrane helix</keyword>
<feature type="transmembrane region" description="Helical" evidence="1">
    <location>
        <begin position="236"/>
        <end position="255"/>
    </location>
</feature>
<dbReference type="EMBL" id="LAZR01018179">
    <property type="protein sequence ID" value="KKL97389.1"/>
    <property type="molecule type" value="Genomic_DNA"/>
</dbReference>
<protein>
    <submittedName>
        <fullName evidence="2">Uncharacterized protein</fullName>
    </submittedName>
</protein>
<sequence>MKISNIFNKFSQKTKRITFIVILIISYITIVQFISVFVSTMTTIFMYLSSFSILLGFIIQNKLKKYYSKNMKVEKLDDKLQTNTISITLDRILNNETIWIEFYESQIHQYIRIKTKSSFYIIIKIFLFISLSIIVIFLIIMIILVSGETNLIIFNIISLLQYLFIIPLISTDLYINSGKTIYRYAKKSLNYIKKRNKLIYHNSKLRTSNYESFKIQINNINNRIDDFNKIFNPFSYYIRDFEIITIFGIFINIFLVVNFDYFLIPLLYISILYMIYIIDHVMTNNKIKKDKLYKQIESDLDLLTFL</sequence>
<reference evidence="2" key="1">
    <citation type="journal article" date="2015" name="Nature">
        <title>Complex archaea that bridge the gap between prokaryotes and eukaryotes.</title>
        <authorList>
            <person name="Spang A."/>
            <person name="Saw J.H."/>
            <person name="Jorgensen S.L."/>
            <person name="Zaremba-Niedzwiedzka K."/>
            <person name="Martijn J."/>
            <person name="Lind A.E."/>
            <person name="van Eijk R."/>
            <person name="Schleper C."/>
            <person name="Guy L."/>
            <person name="Ettema T.J."/>
        </authorList>
    </citation>
    <scope>NUCLEOTIDE SEQUENCE</scope>
</reference>
<feature type="transmembrane region" description="Helical" evidence="1">
    <location>
        <begin position="151"/>
        <end position="175"/>
    </location>
</feature>
<feature type="transmembrane region" description="Helical" evidence="1">
    <location>
        <begin position="119"/>
        <end position="145"/>
    </location>
</feature>
<gene>
    <name evidence="2" type="ORF">LCGC14_1834980</name>
</gene>
<organism evidence="2">
    <name type="scientific">marine sediment metagenome</name>
    <dbReference type="NCBI Taxonomy" id="412755"/>
    <lineage>
        <taxon>unclassified sequences</taxon>
        <taxon>metagenomes</taxon>
        <taxon>ecological metagenomes</taxon>
    </lineage>
</organism>
<name>A0A0F9GEY8_9ZZZZ</name>
<keyword evidence="1" id="KW-0472">Membrane</keyword>
<dbReference type="AlphaFoldDB" id="A0A0F9GEY8"/>
<feature type="transmembrane region" description="Helical" evidence="1">
    <location>
        <begin position="44"/>
        <end position="63"/>
    </location>
</feature>